<dbReference type="InterPro" id="IPR036188">
    <property type="entry name" value="FAD/NAD-bd_sf"/>
</dbReference>
<keyword evidence="3" id="KW-0285">Flavoprotein</keyword>
<dbReference type="InterPro" id="IPR002938">
    <property type="entry name" value="FAD-bd"/>
</dbReference>
<keyword evidence="5" id="KW-0560">Oxidoreductase</keyword>
<evidence type="ECO:0000256" key="2">
    <source>
        <dbReference type="ARBA" id="ARBA00007992"/>
    </source>
</evidence>
<dbReference type="OrthoDB" id="1878542at2759"/>
<dbReference type="PANTHER" id="PTHR13789">
    <property type="entry name" value="MONOOXYGENASE"/>
    <property type="match status" value="1"/>
</dbReference>
<dbReference type="Proteomes" id="UP000053820">
    <property type="component" value="Unassembled WGS sequence"/>
</dbReference>
<evidence type="ECO:0000259" key="7">
    <source>
        <dbReference type="Pfam" id="PF01494"/>
    </source>
</evidence>
<dbReference type="PANTHER" id="PTHR13789:SF315">
    <property type="entry name" value="FAD-DEPENDENT MONOOXYGENASE MDPD"/>
    <property type="match status" value="1"/>
</dbReference>
<feature type="domain" description="FAD-binding" evidence="7">
    <location>
        <begin position="16"/>
        <end position="363"/>
    </location>
</feature>
<comment type="cofactor">
    <cofactor evidence="1">
        <name>FAD</name>
        <dbReference type="ChEBI" id="CHEBI:57692"/>
    </cofactor>
</comment>
<dbReference type="Gene3D" id="3.50.50.60">
    <property type="entry name" value="FAD/NAD(P)-binding domain"/>
    <property type="match status" value="1"/>
</dbReference>
<dbReference type="InterPro" id="IPR050493">
    <property type="entry name" value="FAD-dep_Monooxygenase_BioMet"/>
</dbReference>
<dbReference type="SUPFAM" id="SSF51905">
    <property type="entry name" value="FAD/NAD(P)-binding domain"/>
    <property type="match status" value="1"/>
</dbReference>
<evidence type="ECO:0000256" key="6">
    <source>
        <dbReference type="ARBA" id="ARBA00023033"/>
    </source>
</evidence>
<proteinExistence type="inferred from homology"/>
<dbReference type="Pfam" id="PF01494">
    <property type="entry name" value="FAD_binding_3"/>
    <property type="match status" value="1"/>
</dbReference>
<sequence length="470" mass="52474">MPVGLTSRTEDMLHFLIVGGGIAGSACAFSLQQAGHQVTVLEQSAGPHKSRGGLRSPPNMTRILNQWGLEEGLSRIAVKANRFTFLSGSDGENLGLFVLHDKLMKSLLADFYYIQHGDLLTVFQDLAKKSGVKFQYSTKVTSIDPWAGTVTTCSGAKMSADVIIGADGYKSVVRPVVVGPQALKGVRDRRVSVGFTIPTDSMRPHEDLEPFTESPEWTVWLADDCSMHGLLTSSKRDYVLVLNLPMEEEHVQDPWAERPPISSELLRIDKFEPRAQKLIRLARSMTKTDCIHHEPFENWVHESGKVVLIGEAAHPSVPNGTHNASMALEDAMTLATLFSLPATRSQTPMLLAAYEELRQPRCATTQASERQKRDFVCIPNGPEQRARDAGLRAAREQELLDWDDASEGYLRVTWEEFIDLFSYDAREAVEDWWTKWGKAMHNPRARPCSTSNMSKFEPPLLEVDVVREMP</sequence>
<gene>
    <name evidence="8" type="ORF">HYDPIDRAFT_114738</name>
</gene>
<evidence type="ECO:0000313" key="9">
    <source>
        <dbReference type="Proteomes" id="UP000053820"/>
    </source>
</evidence>
<organism evidence="8 9">
    <name type="scientific">Hydnomerulius pinastri MD-312</name>
    <dbReference type="NCBI Taxonomy" id="994086"/>
    <lineage>
        <taxon>Eukaryota</taxon>
        <taxon>Fungi</taxon>
        <taxon>Dikarya</taxon>
        <taxon>Basidiomycota</taxon>
        <taxon>Agaricomycotina</taxon>
        <taxon>Agaricomycetes</taxon>
        <taxon>Agaricomycetidae</taxon>
        <taxon>Boletales</taxon>
        <taxon>Boletales incertae sedis</taxon>
        <taxon>Leucogyrophana</taxon>
    </lineage>
</organism>
<evidence type="ECO:0000256" key="4">
    <source>
        <dbReference type="ARBA" id="ARBA00022827"/>
    </source>
</evidence>
<name>A0A0C9V9A5_9AGAM</name>
<evidence type="ECO:0000313" key="8">
    <source>
        <dbReference type="EMBL" id="KIJ62254.1"/>
    </source>
</evidence>
<dbReference type="EMBL" id="KN839856">
    <property type="protein sequence ID" value="KIJ62254.1"/>
    <property type="molecule type" value="Genomic_DNA"/>
</dbReference>
<keyword evidence="4" id="KW-0274">FAD</keyword>
<evidence type="ECO:0000256" key="3">
    <source>
        <dbReference type="ARBA" id="ARBA00022630"/>
    </source>
</evidence>
<dbReference type="GO" id="GO:0071949">
    <property type="term" value="F:FAD binding"/>
    <property type="evidence" value="ECO:0007669"/>
    <property type="project" value="InterPro"/>
</dbReference>
<dbReference type="AlphaFoldDB" id="A0A0C9V9A5"/>
<reference evidence="8 9" key="1">
    <citation type="submission" date="2014-04" db="EMBL/GenBank/DDBJ databases">
        <title>Evolutionary Origins and Diversification of the Mycorrhizal Mutualists.</title>
        <authorList>
            <consortium name="DOE Joint Genome Institute"/>
            <consortium name="Mycorrhizal Genomics Consortium"/>
            <person name="Kohler A."/>
            <person name="Kuo A."/>
            <person name="Nagy L.G."/>
            <person name="Floudas D."/>
            <person name="Copeland A."/>
            <person name="Barry K.W."/>
            <person name="Cichocki N."/>
            <person name="Veneault-Fourrey C."/>
            <person name="LaButti K."/>
            <person name="Lindquist E.A."/>
            <person name="Lipzen A."/>
            <person name="Lundell T."/>
            <person name="Morin E."/>
            <person name="Murat C."/>
            <person name="Riley R."/>
            <person name="Ohm R."/>
            <person name="Sun H."/>
            <person name="Tunlid A."/>
            <person name="Henrissat B."/>
            <person name="Grigoriev I.V."/>
            <person name="Hibbett D.S."/>
            <person name="Martin F."/>
        </authorList>
    </citation>
    <scope>NUCLEOTIDE SEQUENCE [LARGE SCALE GENOMIC DNA]</scope>
    <source>
        <strain evidence="8 9">MD-312</strain>
    </source>
</reference>
<accession>A0A0C9V9A5</accession>
<comment type="similarity">
    <text evidence="2">Belongs to the paxM FAD-dependent monooxygenase family.</text>
</comment>
<evidence type="ECO:0000256" key="1">
    <source>
        <dbReference type="ARBA" id="ARBA00001974"/>
    </source>
</evidence>
<dbReference type="GO" id="GO:0004497">
    <property type="term" value="F:monooxygenase activity"/>
    <property type="evidence" value="ECO:0007669"/>
    <property type="project" value="UniProtKB-KW"/>
</dbReference>
<keyword evidence="9" id="KW-1185">Reference proteome</keyword>
<dbReference type="HOGENOM" id="CLU_009665_19_3_1"/>
<dbReference type="PRINTS" id="PR00420">
    <property type="entry name" value="RNGMNOXGNASE"/>
</dbReference>
<keyword evidence="6" id="KW-0503">Monooxygenase</keyword>
<evidence type="ECO:0000256" key="5">
    <source>
        <dbReference type="ARBA" id="ARBA00023002"/>
    </source>
</evidence>
<protein>
    <recommendedName>
        <fullName evidence="7">FAD-binding domain-containing protein</fullName>
    </recommendedName>
</protein>